<dbReference type="EMBL" id="CZRL01000104">
    <property type="protein sequence ID" value="CUS54654.1"/>
    <property type="molecule type" value="Genomic_DNA"/>
</dbReference>
<dbReference type="Gene3D" id="3.90.230.10">
    <property type="entry name" value="Creatinase/methionine aminopeptidase superfamily"/>
    <property type="match status" value="1"/>
</dbReference>
<keyword evidence="3" id="KW-0645">Protease</keyword>
<reference evidence="3" key="1">
    <citation type="submission" date="2015-10" db="EMBL/GenBank/DDBJ databases">
        <authorList>
            <person name="Gilbert D.G."/>
        </authorList>
    </citation>
    <scope>NUCLEOTIDE SEQUENCE</scope>
</reference>
<feature type="domain" description="Peptidase M24" evidence="1">
    <location>
        <begin position="191"/>
        <end position="400"/>
    </location>
</feature>
<keyword evidence="3" id="KW-0378">Hydrolase</keyword>
<organism evidence="3">
    <name type="scientific">hydrothermal vent metagenome</name>
    <dbReference type="NCBI Taxonomy" id="652676"/>
    <lineage>
        <taxon>unclassified sequences</taxon>
        <taxon>metagenomes</taxon>
        <taxon>ecological metagenomes</taxon>
    </lineage>
</organism>
<dbReference type="InterPro" id="IPR029149">
    <property type="entry name" value="Creatin/AminoP/Spt16_N"/>
</dbReference>
<dbReference type="InterPro" id="IPR036005">
    <property type="entry name" value="Creatinase/aminopeptidase-like"/>
</dbReference>
<sequence>MPIESVAAAKRPHKYRQHGAMEYTQAPVDLDAVRQYRLGRLRQQMALADVAGLLLFDQINTRYATDATNMQVWCSHYETRCVFVAQDGPVVLFDYANHPHLAEGLPGIDDYRTIPGFYFFAASYHSESRAKLFADQIDDLMRSHGGGNRRLAVDRLSFIATDALREKRLELVDGEAVSEQARAVKSEEELELMRASMAVCEAGCKSMEEALEPGITENALWAKLHETNIRLGGEWIETRLLSSGPRTNPWFRECSMREIERGDLVSFDTDLIGPYGYCSDMSRSWLCGEQPSDEQRRLYAAAYEQIETNIAALKPGLAFRDVSERCWRIPDEFLSNRYSVLIHGVGLADEYPSIKHWVDFENKGYDGEVLPGMTLCVESFIGSDGGREGVKLEEQVIITETGVERMSTYPYQIDWL</sequence>
<evidence type="ECO:0000259" key="2">
    <source>
        <dbReference type="Pfam" id="PF01321"/>
    </source>
</evidence>
<keyword evidence="3" id="KW-0031">Aminopeptidase</keyword>
<dbReference type="InterPro" id="IPR000994">
    <property type="entry name" value="Pept_M24"/>
</dbReference>
<accession>A0A160TTP1</accession>
<dbReference type="CDD" id="cd01066">
    <property type="entry name" value="APP_MetAP"/>
    <property type="match status" value="1"/>
</dbReference>
<dbReference type="Pfam" id="PF01321">
    <property type="entry name" value="Creatinase_N"/>
    <property type="match status" value="1"/>
</dbReference>
<dbReference type="GO" id="GO:0004177">
    <property type="term" value="F:aminopeptidase activity"/>
    <property type="evidence" value="ECO:0007669"/>
    <property type="project" value="UniProtKB-KW"/>
</dbReference>
<protein>
    <submittedName>
        <fullName evidence="3">Aminopeptidase YpdF (MP-, MA-, MS-, AP-, NP-specific)</fullName>
    </submittedName>
</protein>
<dbReference type="PANTHER" id="PTHR46112">
    <property type="entry name" value="AMINOPEPTIDASE"/>
    <property type="match status" value="1"/>
</dbReference>
<dbReference type="SUPFAM" id="SSF53092">
    <property type="entry name" value="Creatinase/prolidase N-terminal domain"/>
    <property type="match status" value="1"/>
</dbReference>
<evidence type="ECO:0000259" key="1">
    <source>
        <dbReference type="Pfam" id="PF00557"/>
    </source>
</evidence>
<dbReference type="Gene3D" id="3.40.350.10">
    <property type="entry name" value="Creatinase/prolidase N-terminal domain"/>
    <property type="match status" value="1"/>
</dbReference>
<dbReference type="Pfam" id="PF00557">
    <property type="entry name" value="Peptidase_M24"/>
    <property type="match status" value="1"/>
</dbReference>
<dbReference type="InterPro" id="IPR000587">
    <property type="entry name" value="Creatinase_N"/>
</dbReference>
<dbReference type="PANTHER" id="PTHR46112:SF2">
    <property type="entry name" value="XAA-PRO AMINOPEPTIDASE P-RELATED"/>
    <property type="match status" value="1"/>
</dbReference>
<dbReference type="InterPro" id="IPR050659">
    <property type="entry name" value="Peptidase_M24B"/>
</dbReference>
<gene>
    <name evidence="3" type="ORF">MGWOODY_XGa899</name>
</gene>
<dbReference type="SUPFAM" id="SSF55920">
    <property type="entry name" value="Creatinase/aminopeptidase"/>
    <property type="match status" value="1"/>
</dbReference>
<name>A0A160TTP1_9ZZZZ</name>
<proteinExistence type="predicted"/>
<dbReference type="AlphaFoldDB" id="A0A160TTP1"/>
<feature type="domain" description="Creatinase N-terminal" evidence="2">
    <location>
        <begin position="37"/>
        <end position="184"/>
    </location>
</feature>
<evidence type="ECO:0000313" key="3">
    <source>
        <dbReference type="EMBL" id="CUS54654.1"/>
    </source>
</evidence>